<evidence type="ECO:0000259" key="3">
    <source>
        <dbReference type="PROSITE" id="PS50011"/>
    </source>
</evidence>
<feature type="transmembrane region" description="Helical" evidence="2">
    <location>
        <begin position="1054"/>
        <end position="1072"/>
    </location>
</feature>
<keyword evidence="2" id="KW-0812">Transmembrane</keyword>
<feature type="compositionally biased region" description="Low complexity" evidence="1">
    <location>
        <begin position="1203"/>
        <end position="1213"/>
    </location>
</feature>
<feature type="region of interest" description="Disordered" evidence="1">
    <location>
        <begin position="1666"/>
        <end position="1705"/>
    </location>
</feature>
<dbReference type="InterPro" id="IPR001245">
    <property type="entry name" value="Ser-Thr/Tyr_kinase_cat_dom"/>
</dbReference>
<keyword evidence="5" id="KW-1185">Reference proteome</keyword>
<feature type="region of interest" description="Disordered" evidence="1">
    <location>
        <begin position="1957"/>
        <end position="1976"/>
    </location>
</feature>
<dbReference type="InterPro" id="IPR050167">
    <property type="entry name" value="Ser_Thr_protein_kinase"/>
</dbReference>
<sequence length="2343" mass="229314">MVAGAEACLPAHTFSVIQPAAESTTQATGTLSSASLHLSSLTRALALPATSRLELRGLAVTGAALPTAPYPLPPASFLALSAIRLLLPAAAANATALSGPRLSLRDVAITTPSCAALSLHQDFACRASPSPNFTVTPTSLLVHRFTTPVADLTNVSLRCSGAAAPFPCLAASVSSGAQLLATISAMQDAVRSGLPLTLTPVPAFVHVATSFALVPPPTDQEASGSSSGSSSSGSSPGVLQPVEVVIPRLVIGGGSGSNVTSNSSATLQPSSTAAAALPELDLAGSQGLLVLRPGAGVVLQDLVLRRPPPGPDSGLPGALLRLPLWTFAFSRGLLGWSEIPVLQLARGVVIRDLPRSELAMHLIDTATFDGTKAEVAASNLPPALRPWQLAWSSGVFWDRRAQLVPGTPGDVWVEWFSSKSSIMTLRGVRLQPETWLCRGGGGGGSNSGDGSSATLVAAADAWATAPPPDAECLRREPLWAVEPARPGVGASSSNGTSGSNSNSSYSRLVLPLLTTQREFHEQSGVKPRDLDAGNRGFSEYTGYFLLSPVAPLAVWPRPFGFAVAAEYPGYEVVRNRAVLVGAPYAVRVLDVRQLIGAVRLPAAAALEERAAAAVAAGGPQLAAATVASVSLTVRSLVLANLPSASGCVAGQREGCEAQFARRVVAETAAAARRALLQGDLVTAGGHKRAALLATADPAAGSTTQGMPAALANFTSCLWTFDFDRRAAWQQLAAPAGGSSGNSSLLAASLRPAGLPYVYLDSVTLLLPAAELQLLAALWRSTVDRATVSTATAALGGDFAEHLAAALAASSAPVSGSPASPALLTFDRFVWCGLEGRNVTLTSDVDPAWGISIGGNDSSSLLFMPLEAALPGPLLQLTATPAPPPMPGSAGSSGAPDTRPRSAPPSVPGSLPVGGPPGCGTAGGGGGSGCGSEGGGGGDISGGLGSITSMEDSRATPVAVVAGAAAAGAVAALAAAGAFVWFKRRRQHTPKPSAVPVPCPPGKGSLNLTHQLSAGRESGLSGGSSDGDGGAGSAGAVGIVIAASSSGSQPLAQSLLLFSVGSLVSGAGGASVASPAGGWPLSVSGSSGEAGAAAASTAIASGSSPSPLGSKARQLQQQQQQLLQQQQQQLQQQRMLISAGSMAAAIDNALSGSCSDIDVELAAAPASADSVPEDDEEKEAAMTGHGAAGATAPAAAISAAAAAPVPTSPGASGPRLAAKKTAQGCGSGSASASASGGSSGHCAAPAAAGAAGAQVGSAAAAAAAAAAGSGSSGGGRDAGGGGSSSRPGTPQLGTAGAGATFLNAAALRLRAALWAAPAAGGGAGKGSSSFARPASTPSLPALAMSPKATPIASPVAGRPPRPPPFAARGLQSPVLKGHQGPVSPTAASGASWRAAGGRVASMLTLRFKGNGVGVGGGGGALFGTGTAPGALLSPPPPPSDVGQVPAGAAGAAAAVSAAYPGAHAASTASARARSAIVPALPGVALAPIRTAATAAAHRTASLSSLPLAAADVIASPPTSSRGRGALARALAGIHRDMQAMQAAVAAGAAVGAVAGAGAGAAGAAEGPAGGGLVEEVVDAGYWQFSVGSSVGPASASTTRDTQILAEAAAAAAAGLPSEAAAAAVAAAVAAALTSPTGAPRAAAAARRGSTLKRASVSASRAASAAAAAGGVSSTDTAGKPTSDGSKPAAGSGSLLEHQHSDGPTAAVLATNSNPVLRTAESHGSRVVCGPAAPMAGVAITRELGRGAQGVVYAGTWRGLNVAVKSQLLHRSCIQPQQQGVAAAAAVAAGTGAAASGAAAGLDPRIAQAVQEAAISAAVSHPNVVATYTYSLQQLGAGGGVGASVGTDGALKAAACGAAARRSSGSAPFASFFSNGSSGAASCEGEVWKLTLVQELCDANSLRHCLVTGRLARARAVRVQQAPPSAGFARSLGGGTSCSAAALEWAPLLIPINRAASSTNQQPAPRLGTGSGAHMLPPRAASAISPLHPFVIGSCGVGSESRSTGDGSCRYNNSNNGDKPETADSNAKGGGAGTRASDPNGRATGDGGQSSGADSQPLEAPALLSIEVALSVAMQVARGLAHLHERSIVHADVSSANVLLQTTTSCANPALHGASGTSAGQTGSASGGARAGTYLAAGTKDVAPATHAMSRALAFHTPAADAHTPRFPDHGPGSAGPRTASGSGSALSEAGPDPYSYGYVAKVCDFGLSGRLDADAGATHLSGPARRSSAYSAPELVRSGRAGPAGDVYALAVVLWELAWGAPLPALLVRPEGAGVREWLSRQDLLDPATAEALPPSLLSWPSHVPPGYVALVGECLAAAPAERPLMRAVHARLREMLVVTNNGR</sequence>
<dbReference type="OrthoDB" id="547797at2759"/>
<reference evidence="4" key="1">
    <citation type="journal article" date="2020" name="bioRxiv">
        <title>Comparative genomics of Chlamydomonas.</title>
        <authorList>
            <person name="Craig R.J."/>
            <person name="Hasan A.R."/>
            <person name="Ness R.W."/>
            <person name="Keightley P.D."/>
        </authorList>
    </citation>
    <scope>NUCLEOTIDE SEQUENCE</scope>
    <source>
        <strain evidence="4">CCAP 11/173</strain>
    </source>
</reference>
<dbReference type="PANTHER" id="PTHR23257">
    <property type="entry name" value="SERINE-THREONINE PROTEIN KINASE"/>
    <property type="match status" value="1"/>
</dbReference>
<evidence type="ECO:0000313" key="4">
    <source>
        <dbReference type="EMBL" id="KAG2451041.1"/>
    </source>
</evidence>
<keyword evidence="2" id="KW-0472">Membrane</keyword>
<feature type="transmembrane region" description="Helical" evidence="2">
    <location>
        <begin position="957"/>
        <end position="981"/>
    </location>
</feature>
<feature type="region of interest" description="Disordered" evidence="1">
    <location>
        <begin position="1266"/>
        <end position="1293"/>
    </location>
</feature>
<feature type="region of interest" description="Disordered" evidence="1">
    <location>
        <begin position="988"/>
        <end position="1008"/>
    </location>
</feature>
<proteinExistence type="predicted"/>
<feature type="region of interest" description="Disordered" evidence="1">
    <location>
        <begin position="484"/>
        <end position="503"/>
    </location>
</feature>
<name>A0A836B8N5_9CHLO</name>
<feature type="region of interest" description="Disordered" evidence="1">
    <location>
        <begin position="1203"/>
        <end position="1237"/>
    </location>
</feature>
<feature type="region of interest" description="Disordered" evidence="1">
    <location>
        <begin position="1095"/>
        <end position="1118"/>
    </location>
</feature>
<feature type="region of interest" description="Disordered" evidence="1">
    <location>
        <begin position="216"/>
        <end position="238"/>
    </location>
</feature>
<feature type="domain" description="Protein kinase" evidence="3">
    <location>
        <begin position="1736"/>
        <end position="2332"/>
    </location>
</feature>
<accession>A0A836B8N5</accession>
<dbReference type="Gene3D" id="3.30.200.20">
    <property type="entry name" value="Phosphorylase Kinase, domain 1"/>
    <property type="match status" value="1"/>
</dbReference>
<gene>
    <name evidence="4" type="ORF">HYH02_004310</name>
</gene>
<dbReference type="GO" id="GO:0005524">
    <property type="term" value="F:ATP binding"/>
    <property type="evidence" value="ECO:0007669"/>
    <property type="project" value="InterPro"/>
</dbReference>
<evidence type="ECO:0000313" key="5">
    <source>
        <dbReference type="Proteomes" id="UP000613740"/>
    </source>
</evidence>
<protein>
    <recommendedName>
        <fullName evidence="3">Protein kinase domain-containing protein</fullName>
    </recommendedName>
</protein>
<feature type="region of interest" description="Disordered" evidence="1">
    <location>
        <begin position="1998"/>
        <end position="2054"/>
    </location>
</feature>
<dbReference type="PROSITE" id="PS00109">
    <property type="entry name" value="PROTEIN_KINASE_TYR"/>
    <property type="match status" value="1"/>
</dbReference>
<feature type="compositionally biased region" description="Gly residues" evidence="1">
    <location>
        <begin position="1269"/>
        <end position="1282"/>
    </location>
</feature>
<dbReference type="InterPro" id="IPR011009">
    <property type="entry name" value="Kinase-like_dom_sf"/>
</dbReference>
<feature type="compositionally biased region" description="Gly residues" evidence="1">
    <location>
        <begin position="915"/>
        <end position="944"/>
    </location>
</feature>
<organism evidence="4 5">
    <name type="scientific">Chlamydomonas schloesseri</name>
    <dbReference type="NCBI Taxonomy" id="2026947"/>
    <lineage>
        <taxon>Eukaryota</taxon>
        <taxon>Viridiplantae</taxon>
        <taxon>Chlorophyta</taxon>
        <taxon>core chlorophytes</taxon>
        <taxon>Chlorophyceae</taxon>
        <taxon>CS clade</taxon>
        <taxon>Chlamydomonadales</taxon>
        <taxon>Chlamydomonadaceae</taxon>
        <taxon>Chlamydomonas</taxon>
    </lineage>
</organism>
<dbReference type="PANTHER" id="PTHR23257:SF958">
    <property type="entry name" value="SERINE_THREONINE-PROTEIN KINASE WNK4"/>
    <property type="match status" value="1"/>
</dbReference>
<feature type="region of interest" description="Disordered" evidence="1">
    <location>
        <begin position="874"/>
        <end position="947"/>
    </location>
</feature>
<dbReference type="Gene3D" id="1.10.510.10">
    <property type="entry name" value="Transferase(Phosphotransferase) domain 1"/>
    <property type="match status" value="1"/>
</dbReference>
<keyword evidence="2" id="KW-1133">Transmembrane helix</keyword>
<dbReference type="PROSITE" id="PS50011">
    <property type="entry name" value="PROTEIN_KINASE_DOM"/>
    <property type="match status" value="1"/>
</dbReference>
<dbReference type="GO" id="GO:0005737">
    <property type="term" value="C:cytoplasm"/>
    <property type="evidence" value="ECO:0007669"/>
    <property type="project" value="TreeGrafter"/>
</dbReference>
<feature type="compositionally biased region" description="Low complexity" evidence="1">
    <location>
        <begin position="223"/>
        <end position="235"/>
    </location>
</feature>
<comment type="caution">
    <text evidence="4">The sequence shown here is derived from an EMBL/GenBank/DDBJ whole genome shotgun (WGS) entry which is preliminary data.</text>
</comment>
<dbReference type="Proteomes" id="UP000613740">
    <property type="component" value="Unassembled WGS sequence"/>
</dbReference>
<feature type="compositionally biased region" description="Low complexity" evidence="1">
    <location>
        <begin position="1095"/>
        <end position="1105"/>
    </location>
</feature>
<dbReference type="InterPro" id="IPR008266">
    <property type="entry name" value="Tyr_kinase_AS"/>
</dbReference>
<dbReference type="GO" id="GO:0007165">
    <property type="term" value="P:signal transduction"/>
    <property type="evidence" value="ECO:0007669"/>
    <property type="project" value="TreeGrafter"/>
</dbReference>
<dbReference type="EMBL" id="JAEHOD010000009">
    <property type="protein sequence ID" value="KAG2451041.1"/>
    <property type="molecule type" value="Genomic_DNA"/>
</dbReference>
<dbReference type="InterPro" id="IPR000719">
    <property type="entry name" value="Prot_kinase_dom"/>
</dbReference>
<dbReference type="SUPFAM" id="SSF56112">
    <property type="entry name" value="Protein kinase-like (PK-like)"/>
    <property type="match status" value="1"/>
</dbReference>
<evidence type="ECO:0000256" key="2">
    <source>
        <dbReference type="SAM" id="Phobius"/>
    </source>
</evidence>
<feature type="region of interest" description="Disordered" evidence="1">
    <location>
        <begin position="2159"/>
        <end position="2186"/>
    </location>
</feature>
<feature type="region of interest" description="Disordered" evidence="1">
    <location>
        <begin position="1321"/>
        <end position="1388"/>
    </location>
</feature>
<evidence type="ECO:0000256" key="1">
    <source>
        <dbReference type="SAM" id="MobiDB-lite"/>
    </source>
</evidence>
<feature type="compositionally biased region" description="Polar residues" evidence="1">
    <location>
        <begin position="1998"/>
        <end position="2015"/>
    </location>
</feature>
<feature type="compositionally biased region" description="Low complexity" evidence="1">
    <location>
        <begin position="1283"/>
        <end position="1293"/>
    </location>
</feature>
<feature type="region of interest" description="Disordered" evidence="1">
    <location>
        <begin position="1164"/>
        <end position="1186"/>
    </location>
</feature>
<feature type="compositionally biased region" description="Low complexity" evidence="1">
    <location>
        <begin position="489"/>
        <end position="503"/>
    </location>
</feature>
<dbReference type="GO" id="GO:0004672">
    <property type="term" value="F:protein kinase activity"/>
    <property type="evidence" value="ECO:0007669"/>
    <property type="project" value="InterPro"/>
</dbReference>
<feature type="compositionally biased region" description="Low complexity" evidence="1">
    <location>
        <begin position="1221"/>
        <end position="1237"/>
    </location>
</feature>
<dbReference type="Pfam" id="PF07714">
    <property type="entry name" value="PK_Tyr_Ser-Thr"/>
    <property type="match status" value="2"/>
</dbReference>